<name>A0AB39P4Q7_9ACTN</name>
<keyword evidence="3 5" id="KW-0067">ATP-binding</keyword>
<dbReference type="GO" id="GO:0005524">
    <property type="term" value="F:ATP binding"/>
    <property type="evidence" value="ECO:0007669"/>
    <property type="project" value="UniProtKB-KW"/>
</dbReference>
<dbReference type="InterPro" id="IPR027417">
    <property type="entry name" value="P-loop_NTPase"/>
</dbReference>
<dbReference type="PANTHER" id="PTHR24220">
    <property type="entry name" value="IMPORT ATP-BINDING PROTEIN"/>
    <property type="match status" value="1"/>
</dbReference>
<dbReference type="RefSeq" id="WP_369232258.1">
    <property type="nucleotide sequence ID" value="NZ_CP163435.1"/>
</dbReference>
<dbReference type="InterPro" id="IPR003439">
    <property type="entry name" value="ABC_transporter-like_ATP-bd"/>
</dbReference>
<keyword evidence="1" id="KW-0813">Transport</keyword>
<dbReference type="Gene3D" id="3.40.50.300">
    <property type="entry name" value="P-loop containing nucleotide triphosphate hydrolases"/>
    <property type="match status" value="1"/>
</dbReference>
<evidence type="ECO:0000313" key="5">
    <source>
        <dbReference type="EMBL" id="XDQ25057.1"/>
    </source>
</evidence>
<evidence type="ECO:0000256" key="3">
    <source>
        <dbReference type="ARBA" id="ARBA00022840"/>
    </source>
</evidence>
<dbReference type="PROSITE" id="PS50893">
    <property type="entry name" value="ABC_TRANSPORTER_2"/>
    <property type="match status" value="1"/>
</dbReference>
<feature type="domain" description="ABC transporter" evidence="4">
    <location>
        <begin position="3"/>
        <end position="237"/>
    </location>
</feature>
<dbReference type="InterPro" id="IPR015854">
    <property type="entry name" value="ABC_transpr_LolD-like"/>
</dbReference>
<dbReference type="AlphaFoldDB" id="A0AB39P4Q7"/>
<dbReference type="EMBL" id="CP163435">
    <property type="protein sequence ID" value="XDQ25057.1"/>
    <property type="molecule type" value="Genomic_DNA"/>
</dbReference>
<dbReference type="GO" id="GO:0016887">
    <property type="term" value="F:ATP hydrolysis activity"/>
    <property type="evidence" value="ECO:0007669"/>
    <property type="project" value="InterPro"/>
</dbReference>
<dbReference type="Pfam" id="PF00005">
    <property type="entry name" value="ABC_tran"/>
    <property type="match status" value="1"/>
</dbReference>
<evidence type="ECO:0000256" key="2">
    <source>
        <dbReference type="ARBA" id="ARBA00022741"/>
    </source>
</evidence>
<evidence type="ECO:0000256" key="1">
    <source>
        <dbReference type="ARBA" id="ARBA00022448"/>
    </source>
</evidence>
<accession>A0AB39P4Q7</accession>
<organism evidence="5">
    <name type="scientific">Streptomyces sp. R21</name>
    <dbReference type="NCBI Taxonomy" id="3238627"/>
    <lineage>
        <taxon>Bacteria</taxon>
        <taxon>Bacillati</taxon>
        <taxon>Actinomycetota</taxon>
        <taxon>Actinomycetes</taxon>
        <taxon>Kitasatosporales</taxon>
        <taxon>Streptomycetaceae</taxon>
        <taxon>Streptomyces</taxon>
    </lineage>
</organism>
<dbReference type="PANTHER" id="PTHR24220:SF685">
    <property type="entry name" value="ABC TRANSPORTER RELATED"/>
    <property type="match status" value="1"/>
</dbReference>
<dbReference type="InterPro" id="IPR017911">
    <property type="entry name" value="MacB-like_ATP-bd"/>
</dbReference>
<dbReference type="GO" id="GO:0005886">
    <property type="term" value="C:plasma membrane"/>
    <property type="evidence" value="ECO:0007669"/>
    <property type="project" value="TreeGrafter"/>
</dbReference>
<dbReference type="SUPFAM" id="SSF52540">
    <property type="entry name" value="P-loop containing nucleoside triphosphate hydrolases"/>
    <property type="match status" value="1"/>
</dbReference>
<dbReference type="InterPro" id="IPR017871">
    <property type="entry name" value="ABC_transporter-like_CS"/>
</dbReference>
<evidence type="ECO:0000259" key="4">
    <source>
        <dbReference type="PROSITE" id="PS50893"/>
    </source>
</evidence>
<reference evidence="5" key="1">
    <citation type="submission" date="2024-07" db="EMBL/GenBank/DDBJ databases">
        <authorList>
            <person name="Yu S.T."/>
        </authorList>
    </citation>
    <scope>NUCLEOTIDE SEQUENCE</scope>
    <source>
        <strain evidence="5">R21</strain>
    </source>
</reference>
<dbReference type="GO" id="GO:0022857">
    <property type="term" value="F:transmembrane transporter activity"/>
    <property type="evidence" value="ECO:0007669"/>
    <property type="project" value="TreeGrafter"/>
</dbReference>
<proteinExistence type="predicted"/>
<dbReference type="PROSITE" id="PS00211">
    <property type="entry name" value="ABC_TRANSPORTER_1"/>
    <property type="match status" value="1"/>
</dbReference>
<sequence>MTLVLDRITLTYPDGDGRLTALDAVGVEVPAGTMTAVVGPSGSGKSSLLAVAATLVTPDHGRVLVSGTETAELSPAERALLRRREIGIVFQQPNLLPSLTALEQLLVMGHLDGRRQVADRARELLDAVGLAELAHRRPHQLSGGQRQRVNIARALVNEPSVLLVDEPTSALDHERGAAVLDLLARLTRERATATVLVTHDRAHLDEADEVLEMTDGRLKTACTPVSSTASSTAGSAIRR</sequence>
<dbReference type="SMART" id="SM00382">
    <property type="entry name" value="AAA"/>
    <property type="match status" value="1"/>
</dbReference>
<dbReference type="InterPro" id="IPR003593">
    <property type="entry name" value="AAA+_ATPase"/>
</dbReference>
<gene>
    <name evidence="5" type="ORF">AB5J56_10370</name>
</gene>
<dbReference type="CDD" id="cd03255">
    <property type="entry name" value="ABC_MJ0796_LolCDE_FtsE"/>
    <property type="match status" value="1"/>
</dbReference>
<keyword evidence="2" id="KW-0547">Nucleotide-binding</keyword>
<protein>
    <submittedName>
        <fullName evidence="5">ABC transporter ATP-binding protein</fullName>
    </submittedName>
</protein>